<evidence type="ECO:0000313" key="2">
    <source>
        <dbReference type="Proteomes" id="UP000886998"/>
    </source>
</evidence>
<protein>
    <submittedName>
        <fullName evidence="1">Uncharacterized protein</fullName>
    </submittedName>
</protein>
<dbReference type="AlphaFoldDB" id="A0A8X6XFW3"/>
<evidence type="ECO:0000313" key="1">
    <source>
        <dbReference type="EMBL" id="GFY51910.1"/>
    </source>
</evidence>
<keyword evidence="2" id="KW-1185">Reference proteome</keyword>
<name>A0A8X6XFW3_9ARAC</name>
<dbReference type="Proteomes" id="UP000886998">
    <property type="component" value="Unassembled WGS sequence"/>
</dbReference>
<reference evidence="1" key="1">
    <citation type="submission" date="2020-08" db="EMBL/GenBank/DDBJ databases">
        <title>Multicomponent nature underlies the extraordinary mechanical properties of spider dragline silk.</title>
        <authorList>
            <person name="Kono N."/>
            <person name="Nakamura H."/>
            <person name="Mori M."/>
            <person name="Yoshida Y."/>
            <person name="Ohtoshi R."/>
            <person name="Malay A.D."/>
            <person name="Moran D.A.P."/>
            <person name="Tomita M."/>
            <person name="Numata K."/>
            <person name="Arakawa K."/>
        </authorList>
    </citation>
    <scope>NUCLEOTIDE SEQUENCE</scope>
</reference>
<comment type="caution">
    <text evidence="1">The sequence shown here is derived from an EMBL/GenBank/DDBJ whole genome shotgun (WGS) entry which is preliminary data.</text>
</comment>
<gene>
    <name evidence="1" type="ORF">TNIN_287461</name>
</gene>
<accession>A0A8X6XFW3</accession>
<proteinExistence type="predicted"/>
<sequence length="134" mass="15159">MPTGKYQGLQSSFGAMPSSVVKSYPQLLHIVIRKTKATQFPHKDFSLTPLVPLKCSMEALYTTDPPSAVTRCQCLLLSRLFYRYAERHFSEPNGGGRECFVRLTPPKIRTNASEQSMVHRGRGETLHCFSDHQK</sequence>
<organism evidence="1 2">
    <name type="scientific">Trichonephila inaurata madagascariensis</name>
    <dbReference type="NCBI Taxonomy" id="2747483"/>
    <lineage>
        <taxon>Eukaryota</taxon>
        <taxon>Metazoa</taxon>
        <taxon>Ecdysozoa</taxon>
        <taxon>Arthropoda</taxon>
        <taxon>Chelicerata</taxon>
        <taxon>Arachnida</taxon>
        <taxon>Araneae</taxon>
        <taxon>Araneomorphae</taxon>
        <taxon>Entelegynae</taxon>
        <taxon>Araneoidea</taxon>
        <taxon>Nephilidae</taxon>
        <taxon>Trichonephila</taxon>
        <taxon>Trichonephila inaurata</taxon>
    </lineage>
</organism>
<dbReference type="EMBL" id="BMAV01008361">
    <property type="protein sequence ID" value="GFY51910.1"/>
    <property type="molecule type" value="Genomic_DNA"/>
</dbReference>